<keyword evidence="1" id="KW-0521">NADP</keyword>
<name>A0A432ZP83_9GAMM</name>
<dbReference type="GO" id="GO:0070402">
    <property type="term" value="F:NADPH binding"/>
    <property type="evidence" value="ECO:0007669"/>
    <property type="project" value="TreeGrafter"/>
</dbReference>
<dbReference type="SMART" id="SM00829">
    <property type="entry name" value="PKS_ER"/>
    <property type="match status" value="1"/>
</dbReference>
<dbReference type="Proteomes" id="UP000288279">
    <property type="component" value="Unassembled WGS sequence"/>
</dbReference>
<protein>
    <submittedName>
        <fullName evidence="4">NAD(P)H-quinone oxidoreductase</fullName>
    </submittedName>
</protein>
<evidence type="ECO:0000256" key="2">
    <source>
        <dbReference type="ARBA" id="ARBA00023002"/>
    </source>
</evidence>
<dbReference type="OrthoDB" id="9780520at2"/>
<dbReference type="EMBL" id="PIQG01000001">
    <property type="protein sequence ID" value="RUO79693.1"/>
    <property type="molecule type" value="Genomic_DNA"/>
</dbReference>
<dbReference type="NCBIfam" id="TIGR02824">
    <property type="entry name" value="quinone_pig3"/>
    <property type="match status" value="1"/>
</dbReference>
<sequence>MWALRAEAKQVIWQRVPRPTPKPNQVLIKTAYAGLNRADLMQAQGLYPPPAGVTDVLGLEVSGEVVACGAAVDTLTPGTEVCALLSGGGLAEYVCVSADQVLARPAEVTLATAAGLCEVYATVWFNLFMLAQLKPSERVLIHAGASGVGSAALQLLTCLGYECATTVGSENKAQWVRELGADLVWNRQQGSFVQAVKDWGGVDVILDPVAGDYLQWDQHVLHQDGRIVVIGLLGGRSASIDTGRLLIKRQSIIGSTLRSQSAARKAEIVRQLRQQVWPLIAHRLQPRTPEVFAANEVATAFAQLEQQLNCGKLVIDMSQLAEVQE</sequence>
<dbReference type="InterPro" id="IPR013154">
    <property type="entry name" value="ADH-like_N"/>
</dbReference>
<dbReference type="InterPro" id="IPR013149">
    <property type="entry name" value="ADH-like_C"/>
</dbReference>
<comment type="caution">
    <text evidence="4">The sequence shown here is derived from an EMBL/GenBank/DDBJ whole genome shotgun (WGS) entry which is preliminary data.</text>
</comment>
<evidence type="ECO:0000313" key="5">
    <source>
        <dbReference type="Proteomes" id="UP000288279"/>
    </source>
</evidence>
<evidence type="ECO:0000256" key="1">
    <source>
        <dbReference type="ARBA" id="ARBA00022857"/>
    </source>
</evidence>
<keyword evidence="2" id="KW-0560">Oxidoreductase</keyword>
<accession>A0A432ZP83</accession>
<dbReference type="SUPFAM" id="SSF50129">
    <property type="entry name" value="GroES-like"/>
    <property type="match status" value="1"/>
</dbReference>
<dbReference type="CDD" id="cd05276">
    <property type="entry name" value="p53_inducible_oxidoreductase"/>
    <property type="match status" value="1"/>
</dbReference>
<dbReference type="PANTHER" id="PTHR48106:SF8">
    <property type="entry name" value="OS02G0805600 PROTEIN"/>
    <property type="match status" value="1"/>
</dbReference>
<dbReference type="Gene3D" id="3.40.50.720">
    <property type="entry name" value="NAD(P)-binding Rossmann-like Domain"/>
    <property type="match status" value="1"/>
</dbReference>
<dbReference type="PANTHER" id="PTHR48106">
    <property type="entry name" value="QUINONE OXIDOREDUCTASE PIG3-RELATED"/>
    <property type="match status" value="1"/>
</dbReference>
<keyword evidence="5" id="KW-1185">Reference proteome</keyword>
<dbReference type="AlphaFoldDB" id="A0A432ZP83"/>
<proteinExistence type="predicted"/>
<dbReference type="InterPro" id="IPR020843">
    <property type="entry name" value="ER"/>
</dbReference>
<dbReference type="SUPFAM" id="SSF51735">
    <property type="entry name" value="NAD(P)-binding Rossmann-fold domains"/>
    <property type="match status" value="1"/>
</dbReference>
<dbReference type="Gene3D" id="3.90.180.10">
    <property type="entry name" value="Medium-chain alcohol dehydrogenases, catalytic domain"/>
    <property type="match status" value="1"/>
</dbReference>
<evidence type="ECO:0000259" key="3">
    <source>
        <dbReference type="SMART" id="SM00829"/>
    </source>
</evidence>
<dbReference type="InterPro" id="IPR036291">
    <property type="entry name" value="NAD(P)-bd_dom_sf"/>
</dbReference>
<evidence type="ECO:0000313" key="4">
    <source>
        <dbReference type="EMBL" id="RUO79693.1"/>
    </source>
</evidence>
<dbReference type="Pfam" id="PF00107">
    <property type="entry name" value="ADH_zinc_N"/>
    <property type="match status" value="1"/>
</dbReference>
<feature type="domain" description="Enoyl reductase (ER)" evidence="3">
    <location>
        <begin position="6"/>
        <end position="315"/>
    </location>
</feature>
<organism evidence="4 5">
    <name type="scientific">Pseudidiomarina taiwanensis</name>
    <dbReference type="NCBI Taxonomy" id="337250"/>
    <lineage>
        <taxon>Bacteria</taxon>
        <taxon>Pseudomonadati</taxon>
        <taxon>Pseudomonadota</taxon>
        <taxon>Gammaproteobacteria</taxon>
        <taxon>Alteromonadales</taxon>
        <taxon>Idiomarinaceae</taxon>
        <taxon>Pseudidiomarina</taxon>
    </lineage>
</organism>
<gene>
    <name evidence="4" type="ORF">CWI83_02935</name>
</gene>
<reference evidence="4 5" key="1">
    <citation type="journal article" date="2011" name="Front. Microbiol.">
        <title>Genomic signatures of strain selection and enhancement in Bacillus atrophaeus var. globigii, a historical biowarfare simulant.</title>
        <authorList>
            <person name="Gibbons H.S."/>
            <person name="Broomall S.M."/>
            <person name="McNew L.A."/>
            <person name="Daligault H."/>
            <person name="Chapman C."/>
            <person name="Bruce D."/>
            <person name="Karavis M."/>
            <person name="Krepps M."/>
            <person name="McGregor P.A."/>
            <person name="Hong C."/>
            <person name="Park K.H."/>
            <person name="Akmal A."/>
            <person name="Feldman A."/>
            <person name="Lin J.S."/>
            <person name="Chang W.E."/>
            <person name="Higgs B.W."/>
            <person name="Demirev P."/>
            <person name="Lindquist J."/>
            <person name="Liem A."/>
            <person name="Fochler E."/>
            <person name="Read T.D."/>
            <person name="Tapia R."/>
            <person name="Johnson S."/>
            <person name="Bishop-Lilly K.A."/>
            <person name="Detter C."/>
            <person name="Han C."/>
            <person name="Sozhamannan S."/>
            <person name="Rosenzweig C.N."/>
            <person name="Skowronski E.W."/>
        </authorList>
    </citation>
    <scope>NUCLEOTIDE SEQUENCE [LARGE SCALE GENOMIC DNA]</scope>
    <source>
        <strain evidence="4 5">PIT1</strain>
    </source>
</reference>
<dbReference type="InterPro" id="IPR011032">
    <property type="entry name" value="GroES-like_sf"/>
</dbReference>
<dbReference type="Pfam" id="PF08240">
    <property type="entry name" value="ADH_N"/>
    <property type="match status" value="1"/>
</dbReference>
<dbReference type="GO" id="GO:0016651">
    <property type="term" value="F:oxidoreductase activity, acting on NAD(P)H"/>
    <property type="evidence" value="ECO:0007669"/>
    <property type="project" value="TreeGrafter"/>
</dbReference>
<dbReference type="InterPro" id="IPR014189">
    <property type="entry name" value="Quinone_OxRdtase_PIG3"/>
</dbReference>